<reference evidence="2 3" key="1">
    <citation type="submission" date="2015-01" db="EMBL/GenBank/DDBJ databases">
        <title>Genome Sequencing of Rickettsiales.</title>
        <authorList>
            <person name="Daugherty S.C."/>
            <person name="Su Q."/>
            <person name="Abolude K."/>
            <person name="Beier-Sexton M."/>
            <person name="Carlyon J.A."/>
            <person name="Carter R."/>
            <person name="Day N.P."/>
            <person name="Dumler S.J."/>
            <person name="Dyachenko V."/>
            <person name="Godinez A."/>
            <person name="Kurtti T.J."/>
            <person name="Lichay M."/>
            <person name="Mullins K.E."/>
            <person name="Ott S."/>
            <person name="Pappas-Brown V."/>
            <person name="Paris D.H."/>
            <person name="Patel P."/>
            <person name="Richards A.L."/>
            <person name="Sadzewicz L."/>
            <person name="Sears K."/>
            <person name="Seidman D."/>
            <person name="Sengamalay N."/>
            <person name="Stenos J."/>
            <person name="Tallon L.J."/>
            <person name="Vincent G."/>
            <person name="Fraser C.M."/>
            <person name="Munderloh U."/>
            <person name="Dunning-Hotopp J.C."/>
        </authorList>
    </citation>
    <scope>NUCLEOTIDE SEQUENCE [LARGE SCALE GENOMIC DNA]</scope>
    <source>
        <strain evidence="2 3">ApWI1</strain>
    </source>
</reference>
<keyword evidence="1" id="KW-1133">Transmembrane helix</keyword>
<gene>
    <name evidence="2" type="ORF">APHWI1_1586</name>
</gene>
<keyword evidence="1" id="KW-0472">Membrane</keyword>
<dbReference type="EMBL" id="LAOF01000001">
    <property type="protein sequence ID" value="KJV84435.1"/>
    <property type="molecule type" value="Genomic_DNA"/>
</dbReference>
<comment type="caution">
    <text evidence="2">The sequence shown here is derived from an EMBL/GenBank/DDBJ whole genome shotgun (WGS) entry which is preliminary data.</text>
</comment>
<protein>
    <submittedName>
        <fullName evidence="2">Uncharacterized protein</fullName>
    </submittedName>
</protein>
<proteinExistence type="predicted"/>
<dbReference type="Proteomes" id="UP000033622">
    <property type="component" value="Unassembled WGS sequence"/>
</dbReference>
<feature type="transmembrane region" description="Helical" evidence="1">
    <location>
        <begin position="35"/>
        <end position="57"/>
    </location>
</feature>
<keyword evidence="1" id="KW-0812">Transmembrane</keyword>
<evidence type="ECO:0000256" key="1">
    <source>
        <dbReference type="SAM" id="Phobius"/>
    </source>
</evidence>
<evidence type="ECO:0000313" key="2">
    <source>
        <dbReference type="EMBL" id="KJV84435.1"/>
    </source>
</evidence>
<sequence length="59" mass="6934">MHWSHDSLLIYHTIRGINHIRVEIRQFMDIQPTKMLSAWDIISVSILEFAVFLPVTLTV</sequence>
<dbReference type="PATRIC" id="fig|1359155.3.peg.1615"/>
<name>A0A0F3PVM6_ANAPH</name>
<dbReference type="AlphaFoldDB" id="A0A0F3PVM6"/>
<organism evidence="2 3">
    <name type="scientific">Anaplasma phagocytophilum str. ApWI1</name>
    <dbReference type="NCBI Taxonomy" id="1359155"/>
    <lineage>
        <taxon>Bacteria</taxon>
        <taxon>Pseudomonadati</taxon>
        <taxon>Pseudomonadota</taxon>
        <taxon>Alphaproteobacteria</taxon>
        <taxon>Rickettsiales</taxon>
        <taxon>Anaplasmataceae</taxon>
        <taxon>Anaplasma</taxon>
        <taxon>phagocytophilum group</taxon>
    </lineage>
</organism>
<accession>A0A0F3PVM6</accession>
<evidence type="ECO:0000313" key="3">
    <source>
        <dbReference type="Proteomes" id="UP000033622"/>
    </source>
</evidence>